<dbReference type="AlphaFoldDB" id="A0A9X2RGH0"/>
<dbReference type="EMBL" id="JANIBC010000001">
    <property type="protein sequence ID" value="MCQ8183929.1"/>
    <property type="molecule type" value="Genomic_DNA"/>
</dbReference>
<accession>A0A9X2RGH0</accession>
<reference evidence="1" key="1">
    <citation type="submission" date="2022-07" db="EMBL/GenBank/DDBJ databases">
        <title>Parvularcula maris sp. nov., an algicidal bacterium isolated from seawater.</title>
        <authorList>
            <person name="Li F."/>
        </authorList>
    </citation>
    <scope>NUCLEOTIDE SEQUENCE</scope>
    <source>
        <strain evidence="1">BGMRC 0090</strain>
    </source>
</reference>
<dbReference type="RefSeq" id="WP_256617733.1">
    <property type="nucleotide sequence ID" value="NZ_JANIBC010000001.1"/>
</dbReference>
<name>A0A9X2RGH0_9PROT</name>
<evidence type="ECO:0000313" key="2">
    <source>
        <dbReference type="Proteomes" id="UP001142610"/>
    </source>
</evidence>
<protein>
    <submittedName>
        <fullName evidence="1">DUF2188 domain-containing protein</fullName>
    </submittedName>
</protein>
<organism evidence="1 2">
    <name type="scientific">Parvularcula maris</name>
    <dbReference type="NCBI Taxonomy" id="2965077"/>
    <lineage>
        <taxon>Bacteria</taxon>
        <taxon>Pseudomonadati</taxon>
        <taxon>Pseudomonadota</taxon>
        <taxon>Alphaproteobacteria</taxon>
        <taxon>Parvularculales</taxon>
        <taxon>Parvularculaceae</taxon>
        <taxon>Parvularcula</taxon>
    </lineage>
</organism>
<proteinExistence type="predicted"/>
<dbReference type="Pfam" id="PF09954">
    <property type="entry name" value="DUF2188"/>
    <property type="match status" value="1"/>
</dbReference>
<dbReference type="Proteomes" id="UP001142610">
    <property type="component" value="Unassembled WGS sequence"/>
</dbReference>
<gene>
    <name evidence="1" type="ORF">NOG11_00865</name>
</gene>
<sequence length="96" mass="10250">MSDGNYHITGSDEAGWDVKRAGASRASAHFDRCKDAMKRGREMAGRNGVRLILHGEDGQILSNEAPPEPSAGSTLGRVAAAPKMVLNRIGSAFKRD</sequence>
<evidence type="ECO:0000313" key="1">
    <source>
        <dbReference type="EMBL" id="MCQ8183929.1"/>
    </source>
</evidence>
<comment type="caution">
    <text evidence="1">The sequence shown here is derived from an EMBL/GenBank/DDBJ whole genome shotgun (WGS) entry which is preliminary data.</text>
</comment>
<dbReference type="InterPro" id="IPR018691">
    <property type="entry name" value="DUF2188"/>
</dbReference>
<keyword evidence="2" id="KW-1185">Reference proteome</keyword>